<feature type="domain" description="HTH lysR-type" evidence="5">
    <location>
        <begin position="1"/>
        <end position="58"/>
    </location>
</feature>
<dbReference type="FunFam" id="1.10.10.10:FF:000001">
    <property type="entry name" value="LysR family transcriptional regulator"/>
    <property type="match status" value="1"/>
</dbReference>
<name>A0AB35U9L1_9FIRM</name>
<protein>
    <submittedName>
        <fullName evidence="6">LysR family transcriptional regulator</fullName>
    </submittedName>
</protein>
<dbReference type="CDD" id="cd05466">
    <property type="entry name" value="PBP2_LTTR_substrate"/>
    <property type="match status" value="1"/>
</dbReference>
<evidence type="ECO:0000259" key="5">
    <source>
        <dbReference type="PROSITE" id="PS50931"/>
    </source>
</evidence>
<dbReference type="InterPro" id="IPR036390">
    <property type="entry name" value="WH_DNA-bd_sf"/>
</dbReference>
<keyword evidence="7" id="KW-1185">Reference proteome</keyword>
<dbReference type="PANTHER" id="PTHR30346">
    <property type="entry name" value="TRANSCRIPTIONAL DUAL REGULATOR HCAR-RELATED"/>
    <property type="match status" value="1"/>
</dbReference>
<evidence type="ECO:0000313" key="7">
    <source>
        <dbReference type="Proteomes" id="UP001286174"/>
    </source>
</evidence>
<dbReference type="SUPFAM" id="SSF46785">
    <property type="entry name" value="Winged helix' DNA-binding domain"/>
    <property type="match status" value="1"/>
</dbReference>
<reference evidence="6 7" key="1">
    <citation type="submission" date="2022-03" db="EMBL/GenBank/DDBJ databases">
        <title>Novel taxa within the pig intestine.</title>
        <authorList>
            <person name="Wylensek D."/>
            <person name="Bishof K."/>
            <person name="Afrizal A."/>
            <person name="Clavel T."/>
        </authorList>
    </citation>
    <scope>NUCLEOTIDE SEQUENCE [LARGE SCALE GENOMIC DNA]</scope>
    <source>
        <strain evidence="6 7">CLA-KB-P133</strain>
    </source>
</reference>
<dbReference type="PRINTS" id="PR00039">
    <property type="entry name" value="HTHLYSR"/>
</dbReference>
<sequence>MELKQLYYFVTIAEEGSVSGAARKIHMSQPPLSTQIKNLEEELHTTLLIRQGRGIRLTKDGEILYQHAKKMLAMDSDIHQRLKQHSHAPEPISMGVISSYECDSFYKGLDQFHQQYPHIPLILHEANTYDLLDQLHEGTISLALIRTPYPDQDLDAIEISTSHIHAVCQKKMDIEASLTLQDLSHYPLILYRRWENPIREACNNAFITIHPIMVCDDARTCLQFARHMDAIALVPDTLPIPYPELGSNHIPDLRLTSSLRLVHRKGRLDQNAQRFWQCFQKIKAKTAQASQKL</sequence>
<dbReference type="GO" id="GO:0003700">
    <property type="term" value="F:DNA-binding transcription factor activity"/>
    <property type="evidence" value="ECO:0007669"/>
    <property type="project" value="InterPro"/>
</dbReference>
<dbReference type="GO" id="GO:0032993">
    <property type="term" value="C:protein-DNA complex"/>
    <property type="evidence" value="ECO:0007669"/>
    <property type="project" value="TreeGrafter"/>
</dbReference>
<keyword evidence="3" id="KW-0238">DNA-binding</keyword>
<dbReference type="AlphaFoldDB" id="A0AB35U9L1"/>
<dbReference type="Pfam" id="PF00126">
    <property type="entry name" value="HTH_1"/>
    <property type="match status" value="1"/>
</dbReference>
<evidence type="ECO:0000256" key="4">
    <source>
        <dbReference type="ARBA" id="ARBA00023163"/>
    </source>
</evidence>
<dbReference type="InterPro" id="IPR000847">
    <property type="entry name" value="LysR_HTH_N"/>
</dbReference>
<evidence type="ECO:0000256" key="2">
    <source>
        <dbReference type="ARBA" id="ARBA00023015"/>
    </source>
</evidence>
<evidence type="ECO:0000313" key="6">
    <source>
        <dbReference type="EMBL" id="MDX8420404.1"/>
    </source>
</evidence>
<keyword evidence="2" id="KW-0805">Transcription regulation</keyword>
<dbReference type="RefSeq" id="WP_370596549.1">
    <property type="nucleotide sequence ID" value="NZ_JALBUR010000036.1"/>
</dbReference>
<organism evidence="6 7">
    <name type="scientific">Grylomicrobium aquisgranensis</name>
    <dbReference type="NCBI Taxonomy" id="2926318"/>
    <lineage>
        <taxon>Bacteria</taxon>
        <taxon>Bacillati</taxon>
        <taxon>Bacillota</taxon>
        <taxon>Erysipelotrichia</taxon>
        <taxon>Erysipelotrichales</taxon>
        <taxon>Erysipelotrichaceae</taxon>
        <taxon>Grylomicrobium</taxon>
    </lineage>
</organism>
<dbReference type="InterPro" id="IPR005119">
    <property type="entry name" value="LysR_subst-bd"/>
</dbReference>
<dbReference type="Proteomes" id="UP001286174">
    <property type="component" value="Unassembled WGS sequence"/>
</dbReference>
<evidence type="ECO:0000256" key="1">
    <source>
        <dbReference type="ARBA" id="ARBA00009437"/>
    </source>
</evidence>
<comment type="caution">
    <text evidence="6">The sequence shown here is derived from an EMBL/GenBank/DDBJ whole genome shotgun (WGS) entry which is preliminary data.</text>
</comment>
<dbReference type="InterPro" id="IPR036388">
    <property type="entry name" value="WH-like_DNA-bd_sf"/>
</dbReference>
<dbReference type="EMBL" id="JALBUR010000036">
    <property type="protein sequence ID" value="MDX8420404.1"/>
    <property type="molecule type" value="Genomic_DNA"/>
</dbReference>
<dbReference type="Gene3D" id="1.10.10.10">
    <property type="entry name" value="Winged helix-like DNA-binding domain superfamily/Winged helix DNA-binding domain"/>
    <property type="match status" value="1"/>
</dbReference>
<dbReference type="Gene3D" id="3.40.190.290">
    <property type="match status" value="1"/>
</dbReference>
<keyword evidence="4" id="KW-0804">Transcription</keyword>
<gene>
    <name evidence="6" type="ORF">MOZ60_09940</name>
</gene>
<dbReference type="Pfam" id="PF03466">
    <property type="entry name" value="LysR_substrate"/>
    <property type="match status" value="1"/>
</dbReference>
<comment type="similarity">
    <text evidence="1">Belongs to the LysR transcriptional regulatory family.</text>
</comment>
<proteinExistence type="inferred from homology"/>
<dbReference type="SUPFAM" id="SSF53850">
    <property type="entry name" value="Periplasmic binding protein-like II"/>
    <property type="match status" value="1"/>
</dbReference>
<dbReference type="PANTHER" id="PTHR30346:SF28">
    <property type="entry name" value="HTH-TYPE TRANSCRIPTIONAL REGULATOR CYNR"/>
    <property type="match status" value="1"/>
</dbReference>
<accession>A0AB35U9L1</accession>
<dbReference type="GO" id="GO:0003677">
    <property type="term" value="F:DNA binding"/>
    <property type="evidence" value="ECO:0007669"/>
    <property type="project" value="UniProtKB-KW"/>
</dbReference>
<evidence type="ECO:0000256" key="3">
    <source>
        <dbReference type="ARBA" id="ARBA00023125"/>
    </source>
</evidence>
<dbReference type="PROSITE" id="PS50931">
    <property type="entry name" value="HTH_LYSR"/>
    <property type="match status" value="1"/>
</dbReference>